<feature type="transmembrane region" description="Helical" evidence="6">
    <location>
        <begin position="349"/>
        <end position="372"/>
    </location>
</feature>
<dbReference type="InterPro" id="IPR000859">
    <property type="entry name" value="CUB_dom"/>
</dbReference>
<organism evidence="9 10">
    <name type="scientific">Cherax quadricarinatus</name>
    <name type="common">Australian red claw crayfish</name>
    <dbReference type="NCBI Taxonomy" id="27406"/>
    <lineage>
        <taxon>Eukaryota</taxon>
        <taxon>Metazoa</taxon>
        <taxon>Ecdysozoa</taxon>
        <taxon>Arthropoda</taxon>
        <taxon>Crustacea</taxon>
        <taxon>Multicrustacea</taxon>
        <taxon>Malacostraca</taxon>
        <taxon>Eumalacostraca</taxon>
        <taxon>Eucarida</taxon>
        <taxon>Decapoda</taxon>
        <taxon>Pleocyemata</taxon>
        <taxon>Astacidea</taxon>
        <taxon>Parastacoidea</taxon>
        <taxon>Parastacidae</taxon>
        <taxon>Cherax</taxon>
    </lineage>
</organism>
<dbReference type="Pfam" id="PF00431">
    <property type="entry name" value="CUB"/>
    <property type="match status" value="2"/>
</dbReference>
<comment type="caution">
    <text evidence="3">Lacks conserved residue(s) required for the propagation of feature annotation.</text>
</comment>
<dbReference type="SMART" id="SM00192">
    <property type="entry name" value="LDLa"/>
    <property type="match status" value="1"/>
</dbReference>
<feature type="compositionally biased region" description="Low complexity" evidence="5">
    <location>
        <begin position="399"/>
        <end position="410"/>
    </location>
</feature>
<dbReference type="AlphaFoldDB" id="A0AAW0X954"/>
<dbReference type="CDD" id="cd00041">
    <property type="entry name" value="CUB"/>
    <property type="match status" value="2"/>
</dbReference>
<evidence type="ECO:0000256" key="5">
    <source>
        <dbReference type="SAM" id="MobiDB-lite"/>
    </source>
</evidence>
<dbReference type="PANTHER" id="PTHR24251:SF28">
    <property type="entry name" value="NEUROPILIN AND TOLLOID-LIKE, ISOFORM B"/>
    <property type="match status" value="1"/>
</dbReference>
<feature type="compositionally biased region" description="Pro residues" evidence="5">
    <location>
        <begin position="489"/>
        <end position="523"/>
    </location>
</feature>
<keyword evidence="6" id="KW-0472">Membrane</keyword>
<keyword evidence="10" id="KW-1185">Reference proteome</keyword>
<dbReference type="FunFam" id="2.60.120.290:FF:000013">
    <property type="entry name" value="Membrane frizzled-related protein"/>
    <property type="match status" value="1"/>
</dbReference>
<feature type="compositionally biased region" description="Basic and acidic residues" evidence="5">
    <location>
        <begin position="463"/>
        <end position="472"/>
    </location>
</feature>
<keyword evidence="2 4" id="KW-1015">Disulfide bond</keyword>
<name>A0AAW0X954_CHEQU</name>
<dbReference type="PROSITE" id="PS50068">
    <property type="entry name" value="LDLRA_2"/>
    <property type="match status" value="1"/>
</dbReference>
<dbReference type="InterPro" id="IPR023415">
    <property type="entry name" value="LDLR_class-A_CS"/>
</dbReference>
<feature type="compositionally biased region" description="Basic and acidic residues" evidence="5">
    <location>
        <begin position="570"/>
        <end position="583"/>
    </location>
</feature>
<evidence type="ECO:0000256" key="2">
    <source>
        <dbReference type="ARBA" id="ARBA00023157"/>
    </source>
</evidence>
<reference evidence="9 10" key="1">
    <citation type="journal article" date="2024" name="BMC Genomics">
        <title>Genome assembly of redclaw crayfish (Cherax quadricarinatus) provides insights into its immune adaptation and hypoxia tolerance.</title>
        <authorList>
            <person name="Liu Z."/>
            <person name="Zheng J."/>
            <person name="Li H."/>
            <person name="Fang K."/>
            <person name="Wang S."/>
            <person name="He J."/>
            <person name="Zhou D."/>
            <person name="Weng S."/>
            <person name="Chi M."/>
            <person name="Gu Z."/>
            <person name="He J."/>
            <person name="Li F."/>
            <person name="Wang M."/>
        </authorList>
    </citation>
    <scope>NUCLEOTIDE SEQUENCE [LARGE SCALE GENOMIC DNA]</scope>
    <source>
        <strain evidence="9">ZL_2023a</strain>
    </source>
</reference>
<evidence type="ECO:0000313" key="9">
    <source>
        <dbReference type="EMBL" id="KAK8741028.1"/>
    </source>
</evidence>
<evidence type="ECO:0000256" key="3">
    <source>
        <dbReference type="PROSITE-ProRule" id="PRU00059"/>
    </source>
</evidence>
<dbReference type="Proteomes" id="UP001445076">
    <property type="component" value="Unassembled WGS sequence"/>
</dbReference>
<evidence type="ECO:0000256" key="4">
    <source>
        <dbReference type="PROSITE-ProRule" id="PRU00124"/>
    </source>
</evidence>
<feature type="region of interest" description="Disordered" evidence="5">
    <location>
        <begin position="390"/>
        <end position="600"/>
    </location>
</feature>
<feature type="compositionally biased region" description="Polar residues" evidence="5">
    <location>
        <begin position="473"/>
        <end position="484"/>
    </location>
</feature>
<evidence type="ECO:0000256" key="1">
    <source>
        <dbReference type="ARBA" id="ARBA00022737"/>
    </source>
</evidence>
<accession>A0AAW0X954</accession>
<dbReference type="InterPro" id="IPR035914">
    <property type="entry name" value="Sperma_CUB_dom_sf"/>
</dbReference>
<feature type="domain" description="CUB" evidence="8">
    <location>
        <begin position="168"/>
        <end position="286"/>
    </location>
</feature>
<protein>
    <recommendedName>
        <fullName evidence="8">CUB domain-containing protein</fullName>
    </recommendedName>
</protein>
<dbReference type="Gene3D" id="4.10.400.10">
    <property type="entry name" value="Low-density Lipoprotein Receptor"/>
    <property type="match status" value="1"/>
</dbReference>
<keyword evidence="1" id="KW-0677">Repeat</keyword>
<gene>
    <name evidence="9" type="ORF">OTU49_002454</name>
</gene>
<feature type="chain" id="PRO_5043732439" description="CUB domain-containing protein" evidence="7">
    <location>
        <begin position="16"/>
        <end position="600"/>
    </location>
</feature>
<dbReference type="SMART" id="SM00042">
    <property type="entry name" value="CUB"/>
    <property type="match status" value="2"/>
</dbReference>
<evidence type="ECO:0000256" key="7">
    <source>
        <dbReference type="SAM" id="SignalP"/>
    </source>
</evidence>
<dbReference type="PANTHER" id="PTHR24251">
    <property type="entry name" value="OVOCHYMASE-RELATED"/>
    <property type="match status" value="1"/>
</dbReference>
<feature type="disulfide bond" evidence="4">
    <location>
        <begin position="300"/>
        <end position="312"/>
    </location>
</feature>
<dbReference type="CDD" id="cd00112">
    <property type="entry name" value="LDLa"/>
    <property type="match status" value="1"/>
</dbReference>
<evidence type="ECO:0000313" key="10">
    <source>
        <dbReference type="Proteomes" id="UP001445076"/>
    </source>
</evidence>
<sequence>VLDMLLLLLLHTCHAQSRSTSKWRPDATAMDVEMSTKDKCRLFSEPNHDSMEFYSPLYPDQYPKNTECILSLEAEYGYVIRIDFRDYFNLEPSEKCQFDFLEVRDGAHGYSDLKGTFCGSVFPPIITSKDRHLWLRFTSDDTIEEKGFRAVYQFIENKALDRPEIGPCQFEVSGVQGLISHDNISQSRLNYSVEYNYPVDCTWVIKVRPSEKIYMFFETFELQEPNECDMNYVDIFGKETDLRNRLQHYCGSVADPFVTNGNLMHFRFFAVKKALKSKFRAWFTAFRDRIQDNDDETQQCFDTEYDCDDATCIHYSLRCNGIRNCRHEYDEEGCNSLKKLKFDIRSEHIIIILTLGCGLLGGMCFAMCFNCIRKLIRDGRQIHENIRRSREQLEERSQRSQSMSVTSSPQAAHRPTMNESGPWYISDAKTNGHPCIRPESESESEGDEDEDEEEIDDMEESCVEMRDCECQTRDSLLTQRDSGQTRLPMTPPPPPPPNRRPPGLPPLGSGPPPSVPTPPPPPGSHYGRFPAGSSGPPSDHYGTYGRSPVPRHNDPYEVDDQSDDPYGQRYRAEAVIEMRERGPYEPTKSPKTTPDVLATH</sequence>
<evidence type="ECO:0000256" key="6">
    <source>
        <dbReference type="SAM" id="Phobius"/>
    </source>
</evidence>
<keyword evidence="6" id="KW-0812">Transmembrane</keyword>
<keyword evidence="7" id="KW-0732">Signal</keyword>
<dbReference type="PROSITE" id="PS01209">
    <property type="entry name" value="LDLRA_1"/>
    <property type="match status" value="1"/>
</dbReference>
<comment type="caution">
    <text evidence="9">The sequence shown here is derived from an EMBL/GenBank/DDBJ whole genome shotgun (WGS) entry which is preliminary data.</text>
</comment>
<feature type="domain" description="CUB" evidence="8">
    <location>
        <begin position="40"/>
        <end position="155"/>
    </location>
</feature>
<keyword evidence="6" id="KW-1133">Transmembrane helix</keyword>
<dbReference type="InterPro" id="IPR002172">
    <property type="entry name" value="LDrepeatLR_classA_rpt"/>
</dbReference>
<feature type="signal peptide" evidence="7">
    <location>
        <begin position="1"/>
        <end position="15"/>
    </location>
</feature>
<dbReference type="SUPFAM" id="SSF57424">
    <property type="entry name" value="LDL receptor-like module"/>
    <property type="match status" value="1"/>
</dbReference>
<dbReference type="Gene3D" id="2.60.120.290">
    <property type="entry name" value="Spermadhesin, CUB domain"/>
    <property type="match status" value="2"/>
</dbReference>
<dbReference type="EMBL" id="JARKIK010000031">
    <property type="protein sequence ID" value="KAK8741028.1"/>
    <property type="molecule type" value="Genomic_DNA"/>
</dbReference>
<dbReference type="SUPFAM" id="SSF49854">
    <property type="entry name" value="Spermadhesin, CUB domain"/>
    <property type="match status" value="2"/>
</dbReference>
<feature type="disulfide bond" evidence="4">
    <location>
        <begin position="319"/>
        <end position="334"/>
    </location>
</feature>
<dbReference type="Pfam" id="PF00057">
    <property type="entry name" value="Ldl_recept_a"/>
    <property type="match status" value="1"/>
</dbReference>
<feature type="compositionally biased region" description="Acidic residues" evidence="5">
    <location>
        <begin position="441"/>
        <end position="462"/>
    </location>
</feature>
<proteinExistence type="predicted"/>
<feature type="non-terminal residue" evidence="9">
    <location>
        <position position="1"/>
    </location>
</feature>
<feature type="disulfide bond" evidence="4">
    <location>
        <begin position="307"/>
        <end position="325"/>
    </location>
</feature>
<dbReference type="InterPro" id="IPR036055">
    <property type="entry name" value="LDL_receptor-like_sf"/>
</dbReference>
<dbReference type="PROSITE" id="PS01180">
    <property type="entry name" value="CUB"/>
    <property type="match status" value="2"/>
</dbReference>
<evidence type="ECO:0000259" key="8">
    <source>
        <dbReference type="PROSITE" id="PS01180"/>
    </source>
</evidence>